<keyword evidence="9" id="KW-1185">Reference proteome</keyword>
<evidence type="ECO:0000256" key="6">
    <source>
        <dbReference type="ARBA" id="ARBA00023136"/>
    </source>
</evidence>
<evidence type="ECO:0000256" key="2">
    <source>
        <dbReference type="ARBA" id="ARBA00006386"/>
    </source>
</evidence>
<comment type="caution">
    <text evidence="8">The sequence shown here is derived from an EMBL/GenBank/DDBJ whole genome shotgun (WGS) entry which is preliminary data.</text>
</comment>
<feature type="transmembrane region" description="Helical" evidence="7">
    <location>
        <begin position="202"/>
        <end position="222"/>
    </location>
</feature>
<gene>
    <name evidence="8" type="ORF">ACFSNB_17745</name>
</gene>
<feature type="transmembrane region" description="Helical" evidence="7">
    <location>
        <begin position="234"/>
        <end position="255"/>
    </location>
</feature>
<feature type="transmembrane region" description="Helical" evidence="7">
    <location>
        <begin position="39"/>
        <end position="57"/>
    </location>
</feature>
<name>A0ABW5CGM2_9PROT</name>
<evidence type="ECO:0000256" key="7">
    <source>
        <dbReference type="SAM" id="Phobius"/>
    </source>
</evidence>
<accession>A0ABW5CGM2</accession>
<feature type="transmembrane region" description="Helical" evidence="7">
    <location>
        <begin position="136"/>
        <end position="154"/>
    </location>
</feature>
<organism evidence="8 9">
    <name type="scientific">Phaeospirillum tilakii</name>
    <dbReference type="NCBI Taxonomy" id="741673"/>
    <lineage>
        <taxon>Bacteria</taxon>
        <taxon>Pseudomonadati</taxon>
        <taxon>Pseudomonadota</taxon>
        <taxon>Alphaproteobacteria</taxon>
        <taxon>Rhodospirillales</taxon>
        <taxon>Rhodospirillaceae</taxon>
        <taxon>Phaeospirillum</taxon>
    </lineage>
</organism>
<comment type="similarity">
    <text evidence="2">Belongs to the UPF0718 family.</text>
</comment>
<comment type="subcellular location">
    <subcellularLocation>
        <location evidence="1">Cell membrane</location>
        <topology evidence="1">Multi-pass membrane protein</topology>
    </subcellularLocation>
</comment>
<dbReference type="RefSeq" id="WP_377319016.1">
    <property type="nucleotide sequence ID" value="NZ_JBHUIY010000060.1"/>
</dbReference>
<dbReference type="PANTHER" id="PTHR42775">
    <property type="entry name" value="PERMEASE RV2963-RELATED"/>
    <property type="match status" value="1"/>
</dbReference>
<feature type="transmembrane region" description="Helical" evidence="7">
    <location>
        <begin position="298"/>
        <end position="320"/>
    </location>
</feature>
<evidence type="ECO:0000313" key="9">
    <source>
        <dbReference type="Proteomes" id="UP001597296"/>
    </source>
</evidence>
<evidence type="ECO:0000256" key="4">
    <source>
        <dbReference type="ARBA" id="ARBA00022692"/>
    </source>
</evidence>
<proteinExistence type="inferred from homology"/>
<reference evidence="9" key="1">
    <citation type="journal article" date="2019" name="Int. J. Syst. Evol. Microbiol.">
        <title>The Global Catalogue of Microorganisms (GCM) 10K type strain sequencing project: providing services to taxonomists for standard genome sequencing and annotation.</title>
        <authorList>
            <consortium name="The Broad Institute Genomics Platform"/>
            <consortium name="The Broad Institute Genome Sequencing Center for Infectious Disease"/>
            <person name="Wu L."/>
            <person name="Ma J."/>
        </authorList>
    </citation>
    <scope>NUCLEOTIDE SEQUENCE [LARGE SCALE GENOMIC DNA]</scope>
    <source>
        <strain evidence="9">KCTC 15012</strain>
    </source>
</reference>
<dbReference type="InterPro" id="IPR053166">
    <property type="entry name" value="UPF0718_permease"/>
</dbReference>
<evidence type="ECO:0000256" key="3">
    <source>
        <dbReference type="ARBA" id="ARBA00022475"/>
    </source>
</evidence>
<dbReference type="PANTHER" id="PTHR42775:SF1">
    <property type="entry name" value="PERMEASE RV2963-RELATED"/>
    <property type="match status" value="1"/>
</dbReference>
<feature type="transmembrane region" description="Helical" evidence="7">
    <location>
        <begin position="73"/>
        <end position="100"/>
    </location>
</feature>
<evidence type="ECO:0000256" key="1">
    <source>
        <dbReference type="ARBA" id="ARBA00004651"/>
    </source>
</evidence>
<dbReference type="EMBL" id="JBHUIY010000060">
    <property type="protein sequence ID" value="MFD2235647.1"/>
    <property type="molecule type" value="Genomic_DNA"/>
</dbReference>
<evidence type="ECO:0000256" key="5">
    <source>
        <dbReference type="ARBA" id="ARBA00022989"/>
    </source>
</evidence>
<evidence type="ECO:0000313" key="8">
    <source>
        <dbReference type="EMBL" id="MFD2235647.1"/>
    </source>
</evidence>
<dbReference type="Proteomes" id="UP001597296">
    <property type="component" value="Unassembled WGS sequence"/>
</dbReference>
<dbReference type="Pfam" id="PF03773">
    <property type="entry name" value="ArsP_1"/>
    <property type="match status" value="1"/>
</dbReference>
<dbReference type="InterPro" id="IPR005524">
    <property type="entry name" value="DUF318"/>
</dbReference>
<keyword evidence="4 7" id="KW-0812">Transmembrane</keyword>
<keyword evidence="5 7" id="KW-1133">Transmembrane helix</keyword>
<sequence length="321" mass="34207">MFEPFTRLADWGAYRLLGLEPGGRLAEAVHFFVEDSAKIFVLLVLIVFVMGLFRTLLSPETVRGYIEGRSRGAAYLLAVTLGAVTPFCSCSSVPLFIGFLEAGIPLGVTMAFLITSPLVNEVAVVILASIMGWKMALVYVAAGLGVGLIGGILIDRLRLERHVEAYVWQIRMGAPARIEADLSPSGRVRQAWGEVGAIVGRIWLYVVIGIALGAGLHGYVPADLLARHAGPDNPVAVPLAVLFGLPLYSNATGIIPVAEALIAKGVPIGTVIAFMMSVVGLSLPEFIILRKVLKPPMLVFFAGFLAIAFTLVGLLLNALFV</sequence>
<keyword evidence="3" id="KW-1003">Cell membrane</keyword>
<feature type="transmembrane region" description="Helical" evidence="7">
    <location>
        <begin position="261"/>
        <end position="286"/>
    </location>
</feature>
<feature type="transmembrane region" description="Helical" evidence="7">
    <location>
        <begin position="106"/>
        <end position="129"/>
    </location>
</feature>
<protein>
    <submittedName>
        <fullName evidence="8">Permease</fullName>
    </submittedName>
</protein>
<keyword evidence="6 7" id="KW-0472">Membrane</keyword>